<sequence length="209" mass="24907">MENVLDWYAQPYDPDEPVVCFDERPCQLIGETRVPRPPKPGRPQRYDHEYERKGTCNIFGFFQPLKSWRHLKVTEHRKSEDFALCMQYLVDGLFPQADKLHVVLDNLNTHSPAALYKTFNPDEALRILKRIQFHYTPKHGSWLNMIEFEFSALSRQCLNRRIPDIEQLRYEVTAWEKRRNHDKATVNWLFTVDDARTKLSRLYPQTILS</sequence>
<dbReference type="Gene3D" id="3.30.420.10">
    <property type="entry name" value="Ribonuclease H-like superfamily/Ribonuclease H"/>
    <property type="match status" value="1"/>
</dbReference>
<dbReference type="InterPro" id="IPR047655">
    <property type="entry name" value="Transpos_IS630-like"/>
</dbReference>
<dbReference type="eggNOG" id="COG3335">
    <property type="taxonomic scope" value="Bacteria"/>
</dbReference>
<evidence type="ECO:0000313" key="4">
    <source>
        <dbReference type="Proteomes" id="UP000000268"/>
    </source>
</evidence>
<dbReference type="AlphaFoldDB" id="B0C416"/>
<feature type="domain" description="Tc1-like transposase DDE" evidence="1">
    <location>
        <begin position="17"/>
        <end position="169"/>
    </location>
</feature>
<dbReference type="EMBL" id="CP000828">
    <property type="protein sequence ID" value="ABW26276.1"/>
    <property type="molecule type" value="Genomic_DNA"/>
</dbReference>
<dbReference type="InterPro" id="IPR036397">
    <property type="entry name" value="RNaseH_sf"/>
</dbReference>
<dbReference type="STRING" id="329726.AM1_1238"/>
<organism evidence="2 4">
    <name type="scientific">Acaryochloris marina (strain MBIC 11017)</name>
    <dbReference type="NCBI Taxonomy" id="329726"/>
    <lineage>
        <taxon>Bacteria</taxon>
        <taxon>Bacillati</taxon>
        <taxon>Cyanobacteriota</taxon>
        <taxon>Cyanophyceae</taxon>
        <taxon>Acaryochloridales</taxon>
        <taxon>Acaryochloridaceae</taxon>
        <taxon>Acaryochloris</taxon>
    </lineage>
</organism>
<dbReference type="KEGG" id="amr:AM1_1238"/>
<protein>
    <submittedName>
        <fullName evidence="2">Transposase, putative</fullName>
    </submittedName>
</protein>
<proteinExistence type="predicted"/>
<dbReference type="Pfam" id="PF13358">
    <property type="entry name" value="DDE_3"/>
    <property type="match status" value="1"/>
</dbReference>
<dbReference type="EMBL" id="CP000828">
    <property type="protein sequence ID" value="ABW29409.1"/>
    <property type="molecule type" value="Genomic_DNA"/>
</dbReference>
<reference evidence="2 4" key="1">
    <citation type="journal article" date="2008" name="Proc. Natl. Acad. Sci. U.S.A.">
        <title>Niche adaptation and genome expansion in the chlorophyll d-producing cyanobacterium Acaryochloris marina.</title>
        <authorList>
            <person name="Swingley W.D."/>
            <person name="Chen M."/>
            <person name="Cheung P.C."/>
            <person name="Conrad A.L."/>
            <person name="Dejesa L.C."/>
            <person name="Hao J."/>
            <person name="Honchak B.M."/>
            <person name="Karbach L.E."/>
            <person name="Kurdoglu A."/>
            <person name="Lahiri S."/>
            <person name="Mastrian S.D."/>
            <person name="Miyashita H."/>
            <person name="Page L."/>
            <person name="Ramakrishna P."/>
            <person name="Satoh S."/>
            <person name="Sattley W.M."/>
            <person name="Shimada Y."/>
            <person name="Taylor H.L."/>
            <person name="Tomo T."/>
            <person name="Tsuchiya T."/>
            <person name="Wang Z.T."/>
            <person name="Raymond J."/>
            <person name="Mimuro M."/>
            <person name="Blankenship R.E."/>
            <person name="Touchman J.W."/>
        </authorList>
    </citation>
    <scope>NUCLEOTIDE SEQUENCE [LARGE SCALE GENOMIC DNA]</scope>
    <source>
        <strain evidence="4">MBIC 11017</strain>
        <strain evidence="2">MBIC11017</strain>
    </source>
</reference>
<keyword evidence="4" id="KW-1185">Reference proteome</keyword>
<dbReference type="HOGENOM" id="CLU_041125_1_0_3"/>
<dbReference type="Proteomes" id="UP000000268">
    <property type="component" value="Chromosome"/>
</dbReference>
<gene>
    <name evidence="2" type="ordered locus">AM1_1238</name>
    <name evidence="3" type="ordered locus">AM1_4432</name>
</gene>
<dbReference type="InterPro" id="IPR038717">
    <property type="entry name" value="Tc1-like_DDE_dom"/>
</dbReference>
<evidence type="ECO:0000313" key="3">
    <source>
        <dbReference type="EMBL" id="ABW29409.1"/>
    </source>
</evidence>
<dbReference type="NCBIfam" id="NF033545">
    <property type="entry name" value="transpos_IS630"/>
    <property type="match status" value="1"/>
</dbReference>
<accession>B0C416</accession>
<name>B0C416_ACAM1</name>
<evidence type="ECO:0000313" key="2">
    <source>
        <dbReference type="EMBL" id="ABW26276.1"/>
    </source>
</evidence>
<evidence type="ECO:0000259" key="1">
    <source>
        <dbReference type="Pfam" id="PF13358"/>
    </source>
</evidence>
<dbReference type="KEGG" id="amr:AM1_4432"/>
<dbReference type="GO" id="GO:0003676">
    <property type="term" value="F:nucleic acid binding"/>
    <property type="evidence" value="ECO:0007669"/>
    <property type="project" value="InterPro"/>
</dbReference>